<keyword evidence="5 6" id="KW-0472">Membrane</keyword>
<feature type="transmembrane region" description="Helical" evidence="6">
    <location>
        <begin position="149"/>
        <end position="177"/>
    </location>
</feature>
<dbReference type="STRING" id="485913.Krac_0955"/>
<feature type="transmembrane region" description="Helical" evidence="6">
    <location>
        <begin position="78"/>
        <end position="96"/>
    </location>
</feature>
<keyword evidence="4 6" id="KW-1133">Transmembrane helix</keyword>
<evidence type="ECO:0000256" key="3">
    <source>
        <dbReference type="ARBA" id="ARBA00022692"/>
    </source>
</evidence>
<dbReference type="PANTHER" id="PTHR30086:SF19">
    <property type="entry name" value="THREONINE EFFLUX PROTEIN"/>
    <property type="match status" value="1"/>
</dbReference>
<dbReference type="EMBL" id="ADVG01000005">
    <property type="protein sequence ID" value="EFH80363.1"/>
    <property type="molecule type" value="Genomic_DNA"/>
</dbReference>
<evidence type="ECO:0000256" key="4">
    <source>
        <dbReference type="ARBA" id="ARBA00022989"/>
    </source>
</evidence>
<evidence type="ECO:0000313" key="8">
    <source>
        <dbReference type="Proteomes" id="UP000004508"/>
    </source>
</evidence>
<dbReference type="GO" id="GO:0015171">
    <property type="term" value="F:amino acid transmembrane transporter activity"/>
    <property type="evidence" value="ECO:0007669"/>
    <property type="project" value="TreeGrafter"/>
</dbReference>
<protein>
    <submittedName>
        <fullName evidence="7">Lysine exporter protein (LYSE/YGGA)</fullName>
    </submittedName>
</protein>
<proteinExistence type="predicted"/>
<dbReference type="InParanoid" id="D6U5V2"/>
<comment type="subcellular location">
    <subcellularLocation>
        <location evidence="1">Cell membrane</location>
        <topology evidence="1">Multi-pass membrane protein</topology>
    </subcellularLocation>
</comment>
<dbReference type="AlphaFoldDB" id="D6U5V2"/>
<reference evidence="7 8" key="1">
    <citation type="journal article" date="2011" name="Stand. Genomic Sci.">
        <title>Non-contiguous finished genome sequence and contextual data of the filamentous soil bacterium Ktedonobacter racemifer type strain (SOSP1-21).</title>
        <authorList>
            <person name="Chang Y.J."/>
            <person name="Land M."/>
            <person name="Hauser L."/>
            <person name="Chertkov O."/>
            <person name="Del Rio T.G."/>
            <person name="Nolan M."/>
            <person name="Copeland A."/>
            <person name="Tice H."/>
            <person name="Cheng J.F."/>
            <person name="Lucas S."/>
            <person name="Han C."/>
            <person name="Goodwin L."/>
            <person name="Pitluck S."/>
            <person name="Ivanova N."/>
            <person name="Ovchinikova G."/>
            <person name="Pati A."/>
            <person name="Chen A."/>
            <person name="Palaniappan K."/>
            <person name="Mavromatis K."/>
            <person name="Liolios K."/>
            <person name="Brettin T."/>
            <person name="Fiebig A."/>
            <person name="Rohde M."/>
            <person name="Abt B."/>
            <person name="Goker M."/>
            <person name="Detter J.C."/>
            <person name="Woyke T."/>
            <person name="Bristow J."/>
            <person name="Eisen J.A."/>
            <person name="Markowitz V."/>
            <person name="Hugenholtz P."/>
            <person name="Kyrpides N.C."/>
            <person name="Klenk H.P."/>
            <person name="Lapidus A."/>
        </authorList>
    </citation>
    <scope>NUCLEOTIDE SEQUENCE [LARGE SCALE GENOMIC DNA]</scope>
    <source>
        <strain evidence="8">DSM 44963</strain>
    </source>
</reference>
<dbReference type="GO" id="GO:0005886">
    <property type="term" value="C:plasma membrane"/>
    <property type="evidence" value="ECO:0007669"/>
    <property type="project" value="UniProtKB-SubCell"/>
</dbReference>
<sequence length="209" mass="22798">MFYVPQLALLMGVWAIAVISPGPDFVATVHSAVSRSRREGILVGLGVTSGIALWIIASMAGLNVLFAQVSWLVDLFRLLGALYLLYLGVRTLWSAYRPQPSGEMLGNEPQPTRRGSSWRIGFLTNVGNPKALAFFGSIFAVLLPTHPPLWFQCVCVLLMLGMAAAWFSAVACLFSFGPVARGYQRLKRWLDLVTGGLFVALGLRLALSR</sequence>
<name>D6U5V2_KTERA</name>
<comment type="caution">
    <text evidence="7">The sequence shown here is derived from an EMBL/GenBank/DDBJ whole genome shotgun (WGS) entry which is preliminary data.</text>
</comment>
<evidence type="ECO:0000256" key="1">
    <source>
        <dbReference type="ARBA" id="ARBA00004651"/>
    </source>
</evidence>
<feature type="transmembrane region" description="Helical" evidence="6">
    <location>
        <begin position="189"/>
        <end position="207"/>
    </location>
</feature>
<gene>
    <name evidence="7" type="ORF">Krac_0955</name>
</gene>
<dbReference type="OrthoDB" id="9784202at2"/>
<keyword evidence="8" id="KW-1185">Reference proteome</keyword>
<dbReference type="RefSeq" id="WP_007922912.1">
    <property type="nucleotide sequence ID" value="NZ_ADVG01000005.1"/>
</dbReference>
<dbReference type="Pfam" id="PF01810">
    <property type="entry name" value="LysE"/>
    <property type="match status" value="1"/>
</dbReference>
<keyword evidence="3 6" id="KW-0812">Transmembrane</keyword>
<accession>D6U5V2</accession>
<feature type="transmembrane region" description="Helical" evidence="6">
    <location>
        <begin position="41"/>
        <end position="66"/>
    </location>
</feature>
<evidence type="ECO:0000313" key="7">
    <source>
        <dbReference type="EMBL" id="EFH80363.1"/>
    </source>
</evidence>
<keyword evidence="2" id="KW-1003">Cell membrane</keyword>
<dbReference type="PANTHER" id="PTHR30086">
    <property type="entry name" value="ARGININE EXPORTER PROTEIN ARGO"/>
    <property type="match status" value="1"/>
</dbReference>
<dbReference type="eggNOG" id="COG1280">
    <property type="taxonomic scope" value="Bacteria"/>
</dbReference>
<evidence type="ECO:0000256" key="5">
    <source>
        <dbReference type="ARBA" id="ARBA00023136"/>
    </source>
</evidence>
<evidence type="ECO:0000256" key="6">
    <source>
        <dbReference type="SAM" id="Phobius"/>
    </source>
</evidence>
<dbReference type="InterPro" id="IPR001123">
    <property type="entry name" value="LeuE-type"/>
</dbReference>
<dbReference type="Proteomes" id="UP000004508">
    <property type="component" value="Unassembled WGS sequence"/>
</dbReference>
<evidence type="ECO:0000256" key="2">
    <source>
        <dbReference type="ARBA" id="ARBA00022475"/>
    </source>
</evidence>
<organism evidence="7 8">
    <name type="scientific">Ktedonobacter racemifer DSM 44963</name>
    <dbReference type="NCBI Taxonomy" id="485913"/>
    <lineage>
        <taxon>Bacteria</taxon>
        <taxon>Bacillati</taxon>
        <taxon>Chloroflexota</taxon>
        <taxon>Ktedonobacteria</taxon>
        <taxon>Ktedonobacterales</taxon>
        <taxon>Ktedonobacteraceae</taxon>
        <taxon>Ktedonobacter</taxon>
    </lineage>
</organism>